<proteinExistence type="predicted"/>
<evidence type="ECO:0000313" key="2">
    <source>
        <dbReference type="EMBL" id="KAJ3557895.1"/>
    </source>
</evidence>
<dbReference type="InterPro" id="IPR036291">
    <property type="entry name" value="NAD(P)-bd_dom_sf"/>
</dbReference>
<evidence type="ECO:0000313" key="3">
    <source>
        <dbReference type="Proteomes" id="UP001148614"/>
    </source>
</evidence>
<dbReference type="PANTHER" id="PTHR43157:SF31">
    <property type="entry name" value="PHOSPHATIDYLINOSITOL-GLYCAN BIOSYNTHESIS CLASS F PROTEIN"/>
    <property type="match status" value="1"/>
</dbReference>
<keyword evidence="1" id="KW-0560">Oxidoreductase</keyword>
<comment type="caution">
    <text evidence="2">The sequence shown here is derived from an EMBL/GenBank/DDBJ whole genome shotgun (WGS) entry which is preliminary data.</text>
</comment>
<dbReference type="SUPFAM" id="SSF51735">
    <property type="entry name" value="NAD(P)-binding Rossmann-fold domains"/>
    <property type="match status" value="1"/>
</dbReference>
<dbReference type="Pfam" id="PF00106">
    <property type="entry name" value="adh_short"/>
    <property type="match status" value="1"/>
</dbReference>
<dbReference type="Proteomes" id="UP001148614">
    <property type="component" value="Unassembled WGS sequence"/>
</dbReference>
<organism evidence="2 3">
    <name type="scientific">Xylaria arbuscula</name>
    <dbReference type="NCBI Taxonomy" id="114810"/>
    <lineage>
        <taxon>Eukaryota</taxon>
        <taxon>Fungi</taxon>
        <taxon>Dikarya</taxon>
        <taxon>Ascomycota</taxon>
        <taxon>Pezizomycotina</taxon>
        <taxon>Sordariomycetes</taxon>
        <taxon>Xylariomycetidae</taxon>
        <taxon>Xylariales</taxon>
        <taxon>Xylariaceae</taxon>
        <taxon>Xylaria</taxon>
    </lineage>
</organism>
<protein>
    <submittedName>
        <fullName evidence="2">Uncharacterized protein</fullName>
    </submittedName>
</protein>
<dbReference type="PANTHER" id="PTHR43157">
    <property type="entry name" value="PHOSPHATIDYLINOSITOL-GLYCAN BIOSYNTHESIS CLASS F PROTEIN-RELATED"/>
    <property type="match status" value="1"/>
</dbReference>
<reference evidence="2" key="1">
    <citation type="submission" date="2022-07" db="EMBL/GenBank/DDBJ databases">
        <title>Genome Sequence of Xylaria arbuscula.</title>
        <authorList>
            <person name="Buettner E."/>
        </authorList>
    </citation>
    <scope>NUCLEOTIDE SEQUENCE</scope>
    <source>
        <strain evidence="2">VT107</strain>
    </source>
</reference>
<dbReference type="GO" id="GO:0016491">
    <property type="term" value="F:oxidoreductase activity"/>
    <property type="evidence" value="ECO:0007669"/>
    <property type="project" value="UniProtKB-KW"/>
</dbReference>
<dbReference type="EMBL" id="JANPWZ010002549">
    <property type="protein sequence ID" value="KAJ3557895.1"/>
    <property type="molecule type" value="Genomic_DNA"/>
</dbReference>
<dbReference type="InterPro" id="IPR002347">
    <property type="entry name" value="SDR_fam"/>
</dbReference>
<gene>
    <name evidence="2" type="ORF">NPX13_g9834</name>
</gene>
<dbReference type="VEuPathDB" id="FungiDB:F4678DRAFT_416023"/>
<accession>A0A9W8N5N0</accession>
<dbReference type="PRINTS" id="PR00081">
    <property type="entry name" value="GDHRDH"/>
</dbReference>
<dbReference type="Gene3D" id="3.40.50.720">
    <property type="entry name" value="NAD(P)-binding Rossmann-like Domain"/>
    <property type="match status" value="1"/>
</dbReference>
<keyword evidence="3" id="KW-1185">Reference proteome</keyword>
<dbReference type="AlphaFoldDB" id="A0A9W8N5N0"/>
<evidence type="ECO:0000256" key="1">
    <source>
        <dbReference type="ARBA" id="ARBA00023002"/>
    </source>
</evidence>
<sequence length="348" mass="38656">MDAHSFDNIEERASLKSFLHRQLFKTPLLPQDVNLEGKTAIVTGSNTGIGLECARQLLDLGLSKLIIAVRDSSKGDKAREELLSGRAFSSHLSLEVWDLDLQCYESVVAFVDRARGLDRIDIVVLNAGVSKQFFDLTSSTGHEETIQVNVLSTALLAILILPILKSKNAIEQPARLVMVSSDTASWAHFRERSYTPLLPPLDKPETFTITDRYATSKLLGQLFVTELAERVPSSVAIITMPNPGWCYGTGLGHVPGGTWGERVVSVPRRILGRHPTIGARVITDAPVRHGAEAHGQYLEDCEIQPHWDRMAPLVYTAEGERLRGILWKEIMDELWFANVENIVEELGR</sequence>
<name>A0A9W8N5N0_9PEZI</name>